<evidence type="ECO:0000313" key="4">
    <source>
        <dbReference type="Proteomes" id="UP001596472"/>
    </source>
</evidence>
<sequence length="290" mass="32962">MKLLRDPLVVFLLIGGGIFLLYSKLNPEESSDEANADRIEVTSDIQNMLISEWSSRWNRPPTPEEFQALLDEHIKEEILFREATKLGLDQADTIIRRRLAQKMEFLTADVASLEEVSDETLQSYYEENSANYRVEPEIGFRHLYFSTDKRKDQAASDASALLPPLNDGSLSFEQAVEQADQTLLSAEFTPTAISLLGRQFGKDFAPAIAEAEEGEWFGPVTSGYGLHLVKVTERVDGHLPELESIREEVINDYRYDQREKLNKQMLDSLLDQYEVVIDELVPETENTEAP</sequence>
<evidence type="ECO:0000259" key="2">
    <source>
        <dbReference type="PROSITE" id="PS50198"/>
    </source>
</evidence>
<name>A0ABW2L5V0_9BACT</name>
<evidence type="ECO:0000256" key="1">
    <source>
        <dbReference type="PROSITE-ProRule" id="PRU00278"/>
    </source>
</evidence>
<comment type="caution">
    <text evidence="3">The sequence shown here is derived from an EMBL/GenBank/DDBJ whole genome shotgun (WGS) entry which is preliminary data.</text>
</comment>
<dbReference type="RefSeq" id="WP_379709742.1">
    <property type="nucleotide sequence ID" value="NZ_JBHTBS010000002.1"/>
</dbReference>
<dbReference type="Gene3D" id="3.10.50.40">
    <property type="match status" value="1"/>
</dbReference>
<accession>A0ABW2L5V0</accession>
<dbReference type="PANTHER" id="PTHR47245">
    <property type="entry name" value="PEPTIDYLPROLYL ISOMERASE"/>
    <property type="match status" value="1"/>
</dbReference>
<dbReference type="SUPFAM" id="SSF109998">
    <property type="entry name" value="Triger factor/SurA peptide-binding domain-like"/>
    <property type="match status" value="1"/>
</dbReference>
<keyword evidence="1 3" id="KW-0413">Isomerase</keyword>
<feature type="domain" description="PpiC" evidence="2">
    <location>
        <begin position="135"/>
        <end position="233"/>
    </location>
</feature>
<dbReference type="GO" id="GO:0016853">
    <property type="term" value="F:isomerase activity"/>
    <property type="evidence" value="ECO:0007669"/>
    <property type="project" value="UniProtKB-KW"/>
</dbReference>
<dbReference type="InterPro" id="IPR027304">
    <property type="entry name" value="Trigger_fact/SurA_dom_sf"/>
</dbReference>
<protein>
    <submittedName>
        <fullName evidence="3">Peptidyl-prolyl cis-trans isomerase</fullName>
    </submittedName>
</protein>
<dbReference type="Proteomes" id="UP001596472">
    <property type="component" value="Unassembled WGS sequence"/>
</dbReference>
<dbReference type="PROSITE" id="PS50198">
    <property type="entry name" value="PPIC_PPIASE_2"/>
    <property type="match status" value="1"/>
</dbReference>
<evidence type="ECO:0000313" key="3">
    <source>
        <dbReference type="EMBL" id="MFC7336486.1"/>
    </source>
</evidence>
<dbReference type="SUPFAM" id="SSF54534">
    <property type="entry name" value="FKBP-like"/>
    <property type="match status" value="1"/>
</dbReference>
<keyword evidence="1" id="KW-0697">Rotamase</keyword>
<dbReference type="InterPro" id="IPR050245">
    <property type="entry name" value="PrsA_foldase"/>
</dbReference>
<proteinExistence type="predicted"/>
<dbReference type="InterPro" id="IPR046357">
    <property type="entry name" value="PPIase_dom_sf"/>
</dbReference>
<gene>
    <name evidence="3" type="ORF">ACFQY0_04790</name>
</gene>
<dbReference type="InterPro" id="IPR000297">
    <property type="entry name" value="PPIase_PpiC"/>
</dbReference>
<keyword evidence="4" id="KW-1185">Reference proteome</keyword>
<reference evidence="4" key="1">
    <citation type="journal article" date="2019" name="Int. J. Syst. Evol. Microbiol.">
        <title>The Global Catalogue of Microorganisms (GCM) 10K type strain sequencing project: providing services to taxonomists for standard genome sequencing and annotation.</title>
        <authorList>
            <consortium name="The Broad Institute Genomics Platform"/>
            <consortium name="The Broad Institute Genome Sequencing Center for Infectious Disease"/>
            <person name="Wu L."/>
            <person name="Ma J."/>
        </authorList>
    </citation>
    <scope>NUCLEOTIDE SEQUENCE [LARGE SCALE GENOMIC DNA]</scope>
    <source>
        <strain evidence="4">CGMCC 4.1467</strain>
    </source>
</reference>
<dbReference type="Pfam" id="PF13145">
    <property type="entry name" value="Rotamase_2"/>
    <property type="match status" value="1"/>
</dbReference>
<dbReference type="EMBL" id="JBHTBS010000002">
    <property type="protein sequence ID" value="MFC7336486.1"/>
    <property type="molecule type" value="Genomic_DNA"/>
</dbReference>
<dbReference type="PANTHER" id="PTHR47245:SF2">
    <property type="entry name" value="PEPTIDYL-PROLYL CIS-TRANS ISOMERASE HP_0175-RELATED"/>
    <property type="match status" value="1"/>
</dbReference>
<organism evidence="3 4">
    <name type="scientific">Haloferula chungangensis</name>
    <dbReference type="NCBI Taxonomy" id="1048331"/>
    <lineage>
        <taxon>Bacteria</taxon>
        <taxon>Pseudomonadati</taxon>
        <taxon>Verrucomicrobiota</taxon>
        <taxon>Verrucomicrobiia</taxon>
        <taxon>Verrucomicrobiales</taxon>
        <taxon>Verrucomicrobiaceae</taxon>
        <taxon>Haloferula</taxon>
    </lineage>
</organism>